<reference evidence="2 3" key="1">
    <citation type="submission" date="2018-08" db="EMBL/GenBank/DDBJ databases">
        <title>Diversity &amp; Physiological Properties of Lignin-Decomposing Actinobacteria from Soil.</title>
        <authorList>
            <person name="Roh S.G."/>
            <person name="Kim S.B."/>
        </authorList>
    </citation>
    <scope>NUCLEOTIDE SEQUENCE [LARGE SCALE GENOMIC DNA]</scope>
    <source>
        <strain evidence="2 3">MMS17-GH009</strain>
    </source>
</reference>
<dbReference type="Proteomes" id="UP000263377">
    <property type="component" value="Unassembled WGS sequence"/>
</dbReference>
<feature type="compositionally biased region" description="Basic and acidic residues" evidence="1">
    <location>
        <begin position="112"/>
        <end position="129"/>
    </location>
</feature>
<gene>
    <name evidence="2" type="ORF">DR950_03605</name>
</gene>
<dbReference type="AlphaFoldDB" id="A0A372ZM74"/>
<evidence type="ECO:0000313" key="2">
    <source>
        <dbReference type="EMBL" id="RGD56998.1"/>
    </source>
</evidence>
<proteinExistence type="predicted"/>
<feature type="region of interest" description="Disordered" evidence="1">
    <location>
        <begin position="112"/>
        <end position="137"/>
    </location>
</feature>
<comment type="caution">
    <text evidence="2">The sequence shown here is derived from an EMBL/GenBank/DDBJ whole genome shotgun (WGS) entry which is preliminary data.</text>
</comment>
<evidence type="ECO:0000256" key="1">
    <source>
        <dbReference type="SAM" id="MobiDB-lite"/>
    </source>
</evidence>
<accession>A0A372ZM74</accession>
<name>A0A372ZM74_9ACTN</name>
<sequence length="137" mass="15293">MTAEGRTAEYPLHEVALLDEYSGTDGHVYVALPTGRRQMVSVPLEGTPEAEVRKFVVEVFNAAADAKAATAERQALVPRAEADLREAVEDTADQEEARRRLADVLARQKADTRIPGARRELDEARDRWQRLTGRRPV</sequence>
<keyword evidence="3" id="KW-1185">Reference proteome</keyword>
<evidence type="ECO:0000313" key="3">
    <source>
        <dbReference type="Proteomes" id="UP000263377"/>
    </source>
</evidence>
<dbReference type="RefSeq" id="WP_049650535.1">
    <property type="nucleotide sequence ID" value="NZ_QVIG01000001.1"/>
</dbReference>
<dbReference type="EMBL" id="QVIG01000001">
    <property type="protein sequence ID" value="RGD56998.1"/>
    <property type="molecule type" value="Genomic_DNA"/>
</dbReference>
<protein>
    <submittedName>
        <fullName evidence="2">Uncharacterized protein</fullName>
    </submittedName>
</protein>
<organism evidence="2 3">
    <name type="scientific">Kitasatospora xanthocidica</name>
    <dbReference type="NCBI Taxonomy" id="83382"/>
    <lineage>
        <taxon>Bacteria</taxon>
        <taxon>Bacillati</taxon>
        <taxon>Actinomycetota</taxon>
        <taxon>Actinomycetes</taxon>
        <taxon>Kitasatosporales</taxon>
        <taxon>Streptomycetaceae</taxon>
        <taxon>Kitasatospora</taxon>
    </lineage>
</organism>